<accession>A0ABZ0IY93</accession>
<keyword evidence="1" id="KW-0732">Signal</keyword>
<dbReference type="InterPro" id="IPR036866">
    <property type="entry name" value="RibonucZ/Hydroxyglut_hydro"/>
</dbReference>
<feature type="chain" id="PRO_5046055944" evidence="1">
    <location>
        <begin position="21"/>
        <end position="250"/>
    </location>
</feature>
<sequence length="250" mass="27275">MKKIFTYAFSLLLIPVLAFSQGDKIKTSKGDLTITPITHGTVAFQWNNLTVFVDPYGGADLFKGLPAPDLILITDIHGDHLNQETLDGLDLSKAKIVVPQAVADQIAEKNKSQLVIIGNGQSTDQIGLNIKAIPMYNLPESADSRHTKGRGNGYIVNFGGKNVYLSGDTSDIPEMRTLKGIDVAFVCMNLPYTMDVDAAASAVIDFKPGIVYPYHYRGQGGLSDVEKFKSLVNKGASKVDVRLRQWYPAQ</sequence>
<protein>
    <submittedName>
        <fullName evidence="2">MBL fold metallo-hydrolase</fullName>
    </submittedName>
</protein>
<dbReference type="PANTHER" id="PTHR43546">
    <property type="entry name" value="UPF0173 METAL-DEPENDENT HYDROLASE MJ1163-RELATED"/>
    <property type="match status" value="1"/>
</dbReference>
<evidence type="ECO:0000256" key="1">
    <source>
        <dbReference type="SAM" id="SignalP"/>
    </source>
</evidence>
<feature type="signal peptide" evidence="1">
    <location>
        <begin position="1"/>
        <end position="20"/>
    </location>
</feature>
<dbReference type="SUPFAM" id="SSF56281">
    <property type="entry name" value="Metallo-hydrolase/oxidoreductase"/>
    <property type="match status" value="1"/>
</dbReference>
<reference evidence="2 3" key="1">
    <citation type="journal article" date="2023" name="Microbiol. Resour. Announc.">
        <title>Complete Genome Sequence of Imperialibacter roseus strain P4T.</title>
        <authorList>
            <person name="Tizabi D.R."/>
            <person name="Bachvaroff T."/>
            <person name="Hill R.T."/>
        </authorList>
    </citation>
    <scope>NUCLEOTIDE SEQUENCE [LARGE SCALE GENOMIC DNA]</scope>
    <source>
        <strain evidence="2 3">P4T</strain>
    </source>
</reference>
<keyword evidence="3" id="KW-1185">Reference proteome</keyword>
<dbReference type="Proteomes" id="UP001302349">
    <property type="component" value="Chromosome"/>
</dbReference>
<dbReference type="RefSeq" id="WP_317491549.1">
    <property type="nucleotide sequence ID" value="NZ_CP136051.1"/>
</dbReference>
<evidence type="ECO:0000313" key="3">
    <source>
        <dbReference type="Proteomes" id="UP001302349"/>
    </source>
</evidence>
<proteinExistence type="predicted"/>
<gene>
    <name evidence="2" type="ORF">RT717_09760</name>
</gene>
<dbReference type="Pfam" id="PF13483">
    <property type="entry name" value="Lactamase_B_3"/>
    <property type="match status" value="1"/>
</dbReference>
<organism evidence="2 3">
    <name type="scientific">Imperialibacter roseus</name>
    <dbReference type="NCBI Taxonomy" id="1324217"/>
    <lineage>
        <taxon>Bacteria</taxon>
        <taxon>Pseudomonadati</taxon>
        <taxon>Bacteroidota</taxon>
        <taxon>Cytophagia</taxon>
        <taxon>Cytophagales</taxon>
        <taxon>Flammeovirgaceae</taxon>
        <taxon>Imperialibacter</taxon>
    </lineage>
</organism>
<dbReference type="PANTHER" id="PTHR43546:SF3">
    <property type="entry name" value="UPF0173 METAL-DEPENDENT HYDROLASE MJ1163"/>
    <property type="match status" value="1"/>
</dbReference>
<evidence type="ECO:0000313" key="2">
    <source>
        <dbReference type="EMBL" id="WOK08920.1"/>
    </source>
</evidence>
<dbReference type="Gene3D" id="3.60.15.10">
    <property type="entry name" value="Ribonuclease Z/Hydroxyacylglutathione hydrolase-like"/>
    <property type="match status" value="1"/>
</dbReference>
<name>A0ABZ0IY93_9BACT</name>
<dbReference type="EMBL" id="CP136051">
    <property type="protein sequence ID" value="WOK08920.1"/>
    <property type="molecule type" value="Genomic_DNA"/>
</dbReference>
<dbReference type="InterPro" id="IPR050114">
    <property type="entry name" value="UPF0173_UPF0282_UlaG_hydrolase"/>
</dbReference>